<keyword evidence="3" id="KW-1185">Reference proteome</keyword>
<reference evidence="2 3" key="1">
    <citation type="submission" date="2020-03" db="EMBL/GenBank/DDBJ databases">
        <title>WGS of the type strain of Planosporangium spp.</title>
        <authorList>
            <person name="Thawai C."/>
        </authorList>
    </citation>
    <scope>NUCLEOTIDE SEQUENCE [LARGE SCALE GENOMIC DNA]</scope>
    <source>
        <strain evidence="2 3">TBRC 5610</strain>
    </source>
</reference>
<dbReference type="NCBIfam" id="TIGR00254">
    <property type="entry name" value="GGDEF"/>
    <property type="match status" value="1"/>
</dbReference>
<organism evidence="2 3">
    <name type="scientific">Planosporangium thailandense</name>
    <dbReference type="NCBI Taxonomy" id="765197"/>
    <lineage>
        <taxon>Bacteria</taxon>
        <taxon>Bacillati</taxon>
        <taxon>Actinomycetota</taxon>
        <taxon>Actinomycetes</taxon>
        <taxon>Micromonosporales</taxon>
        <taxon>Micromonosporaceae</taxon>
        <taxon>Planosporangium</taxon>
    </lineage>
</organism>
<dbReference type="EMBL" id="JAATVY010000039">
    <property type="protein sequence ID" value="NJC73905.1"/>
    <property type="molecule type" value="Genomic_DNA"/>
</dbReference>
<feature type="domain" description="GGDEF" evidence="1">
    <location>
        <begin position="392"/>
        <end position="525"/>
    </location>
</feature>
<evidence type="ECO:0000313" key="3">
    <source>
        <dbReference type="Proteomes" id="UP000722989"/>
    </source>
</evidence>
<dbReference type="Pfam" id="PF00990">
    <property type="entry name" value="GGDEF"/>
    <property type="match status" value="1"/>
</dbReference>
<dbReference type="Gene3D" id="3.30.70.270">
    <property type="match status" value="1"/>
</dbReference>
<dbReference type="SMART" id="SM00267">
    <property type="entry name" value="GGDEF"/>
    <property type="match status" value="1"/>
</dbReference>
<dbReference type="SUPFAM" id="SSF55073">
    <property type="entry name" value="Nucleotide cyclase"/>
    <property type="match status" value="1"/>
</dbReference>
<proteinExistence type="predicted"/>
<protein>
    <submittedName>
        <fullName evidence="2">GGDEF domain-containing protein</fullName>
    </submittedName>
</protein>
<dbReference type="PROSITE" id="PS50887">
    <property type="entry name" value="GGDEF"/>
    <property type="match status" value="1"/>
</dbReference>
<accession>A0ABX0Y669</accession>
<dbReference type="InterPro" id="IPR011990">
    <property type="entry name" value="TPR-like_helical_dom_sf"/>
</dbReference>
<dbReference type="InterPro" id="IPR029787">
    <property type="entry name" value="Nucleotide_cyclase"/>
</dbReference>
<dbReference type="InterPro" id="IPR043128">
    <property type="entry name" value="Rev_trsase/Diguanyl_cyclase"/>
</dbReference>
<dbReference type="InterPro" id="IPR000160">
    <property type="entry name" value="GGDEF_dom"/>
</dbReference>
<dbReference type="Proteomes" id="UP000722989">
    <property type="component" value="Unassembled WGS sequence"/>
</dbReference>
<sequence>MSQNAVADSPTGPADAEELRRESVRLETELFDPRHMARAERVERAAAALGLVDLELRARLVQADILLRSGETAAGGRTARDVNRWADANRHQYLLARSHVVLSRFFRYLGDRQRSLEDAVRAVELTPDDTHPVVRFDHELTLAVALSMTGSYAAARRRYGRAGQLAEAHGTLRHRLSVLNNLAYCEYEAGNAAASLAVARRMQTLADAHDVVLPASFIDTLGEAYLANGEYEAARAALLRVAAPDAQVVTTEADAVASCLLTLAEVYRRVDDTAAAEETLDRCLALSDEGGLAEIRASALLARAHLYAGQGRYREAFEQHLVFHREWAELHQAESDARARITQAVFEAAEARQDSDRFRELSFRDPLTGLYNRRRVEERLPALLAEAAETGGVVAVAIVDLDHFKQINDQCSHETGDLVLKAVAGYLGSAPAEGGFAARLGGEEFVLVLPGDDSAQAVRRCEKVRRLVHAHDWAPLTGQLPVTASFGVAVSSADTGSPADLLRAADQNLYAAKRAGRDRVVAAPF</sequence>
<dbReference type="PANTHER" id="PTHR45138">
    <property type="entry name" value="REGULATORY COMPONENTS OF SENSORY TRANSDUCTION SYSTEM"/>
    <property type="match status" value="1"/>
</dbReference>
<comment type="caution">
    <text evidence="2">The sequence shown here is derived from an EMBL/GenBank/DDBJ whole genome shotgun (WGS) entry which is preliminary data.</text>
</comment>
<dbReference type="SUPFAM" id="SSF48452">
    <property type="entry name" value="TPR-like"/>
    <property type="match status" value="2"/>
</dbReference>
<dbReference type="PANTHER" id="PTHR45138:SF9">
    <property type="entry name" value="DIGUANYLATE CYCLASE DGCM-RELATED"/>
    <property type="match status" value="1"/>
</dbReference>
<name>A0ABX0Y669_9ACTN</name>
<evidence type="ECO:0000313" key="2">
    <source>
        <dbReference type="EMBL" id="NJC73905.1"/>
    </source>
</evidence>
<gene>
    <name evidence="2" type="ORF">HC031_29955</name>
</gene>
<evidence type="ECO:0000259" key="1">
    <source>
        <dbReference type="PROSITE" id="PS50887"/>
    </source>
</evidence>
<dbReference type="InterPro" id="IPR050469">
    <property type="entry name" value="Diguanylate_Cyclase"/>
</dbReference>
<dbReference type="RefSeq" id="WP_167928809.1">
    <property type="nucleotide sequence ID" value="NZ_JAATVY010000039.1"/>
</dbReference>
<dbReference type="Gene3D" id="1.25.40.10">
    <property type="entry name" value="Tetratricopeptide repeat domain"/>
    <property type="match status" value="2"/>
</dbReference>
<dbReference type="CDD" id="cd01949">
    <property type="entry name" value="GGDEF"/>
    <property type="match status" value="1"/>
</dbReference>